<dbReference type="CDD" id="cd04301">
    <property type="entry name" value="NAT_SF"/>
    <property type="match status" value="1"/>
</dbReference>
<protein>
    <submittedName>
        <fullName evidence="4">Acetyltransferase, GNAT family</fullName>
    </submittedName>
</protein>
<keyword evidence="2" id="KW-0012">Acyltransferase</keyword>
<dbReference type="OrthoDB" id="1904101at2"/>
<feature type="domain" description="N-acetyltransferase" evidence="3">
    <location>
        <begin position="4"/>
        <end position="191"/>
    </location>
</feature>
<dbReference type="EMBL" id="HG917868">
    <property type="protein sequence ID" value="CDM67506.1"/>
    <property type="molecule type" value="Genomic_DNA"/>
</dbReference>
<evidence type="ECO:0000259" key="3">
    <source>
        <dbReference type="PROSITE" id="PS51186"/>
    </source>
</evidence>
<keyword evidence="1 4" id="KW-0808">Transferase</keyword>
<evidence type="ECO:0000313" key="5">
    <source>
        <dbReference type="Proteomes" id="UP000019426"/>
    </source>
</evidence>
<dbReference type="KEGG" id="clt:CM240_0339"/>
<dbReference type="InterPro" id="IPR000182">
    <property type="entry name" value="GNAT_dom"/>
</dbReference>
<gene>
    <name evidence="4" type="ORF">CM240_0339</name>
</gene>
<dbReference type="HOGENOM" id="CLU_122296_0_0_9"/>
<dbReference type="InterPro" id="IPR050680">
    <property type="entry name" value="YpeA/RimI_acetyltransf"/>
</dbReference>
<dbReference type="SUPFAM" id="SSF55729">
    <property type="entry name" value="Acyl-CoA N-acyltransferases (Nat)"/>
    <property type="match status" value="1"/>
</dbReference>
<organism evidence="4 5">
    <name type="scientific">Clostridium bornimense</name>
    <dbReference type="NCBI Taxonomy" id="1216932"/>
    <lineage>
        <taxon>Bacteria</taxon>
        <taxon>Bacillati</taxon>
        <taxon>Bacillota</taxon>
        <taxon>Clostridia</taxon>
        <taxon>Eubacteriales</taxon>
        <taxon>Clostridiaceae</taxon>
        <taxon>Clostridium</taxon>
    </lineage>
</organism>
<evidence type="ECO:0000313" key="4">
    <source>
        <dbReference type="EMBL" id="CDM67506.1"/>
    </source>
</evidence>
<dbReference type="eggNOG" id="COG0456">
    <property type="taxonomic scope" value="Bacteria"/>
</dbReference>
<dbReference type="PANTHER" id="PTHR43420:SF47">
    <property type="entry name" value="N-ACETYLTRANSFERASE DOMAIN-CONTAINING PROTEIN"/>
    <property type="match status" value="1"/>
</dbReference>
<reference evidence="4 5" key="1">
    <citation type="submission" date="2013-11" db="EMBL/GenBank/DDBJ databases">
        <title>Complete genome sequence of Clostridum sp. M2/40.</title>
        <authorList>
            <person name="Wibberg D."/>
            <person name="Puehler A."/>
            <person name="Schlueter A."/>
        </authorList>
    </citation>
    <scope>NUCLEOTIDE SEQUENCE [LARGE SCALE GENOMIC DNA]</scope>
    <source>
        <strain evidence="5">M2/40</strain>
    </source>
</reference>
<sequence length="191" mass="22671">MRNIEITNGCSEDAPSIAALIYETEEYPEHEWGPYPKEKIIKKLEQLVQVKGNRYSYDRTKVIKIDNKVVGVLLTLRGNEIRKLTYNTYFKFIDFDRSFKNVICNVRNILSYIFFKECNINEYYIANLAVDKEYREFGIGKTLLEEAEDLAKEKGYNKISLLAKDRGIVRYYKKFKYNLENMNHLKMVKFI</sequence>
<evidence type="ECO:0000256" key="2">
    <source>
        <dbReference type="ARBA" id="ARBA00023315"/>
    </source>
</evidence>
<evidence type="ECO:0000256" key="1">
    <source>
        <dbReference type="ARBA" id="ARBA00022679"/>
    </source>
</evidence>
<dbReference type="AlphaFoldDB" id="W6RSF3"/>
<dbReference type="Pfam" id="PF00583">
    <property type="entry name" value="Acetyltransf_1"/>
    <property type="match status" value="1"/>
</dbReference>
<dbReference type="PROSITE" id="PS51186">
    <property type="entry name" value="GNAT"/>
    <property type="match status" value="1"/>
</dbReference>
<dbReference type="GO" id="GO:0016747">
    <property type="term" value="F:acyltransferase activity, transferring groups other than amino-acyl groups"/>
    <property type="evidence" value="ECO:0007669"/>
    <property type="project" value="InterPro"/>
</dbReference>
<keyword evidence="5" id="KW-1185">Reference proteome</keyword>
<accession>W6RSF3</accession>
<dbReference type="Gene3D" id="3.40.630.30">
    <property type="match status" value="1"/>
</dbReference>
<proteinExistence type="predicted"/>
<dbReference type="RefSeq" id="WP_051483627.1">
    <property type="nucleotide sequence ID" value="NZ_HG917868.1"/>
</dbReference>
<name>W6RSF3_9CLOT</name>
<dbReference type="InterPro" id="IPR016181">
    <property type="entry name" value="Acyl_CoA_acyltransferase"/>
</dbReference>
<dbReference type="PATRIC" id="fig|1216932.3.peg.318"/>
<dbReference type="Proteomes" id="UP000019426">
    <property type="component" value="Chromosome M2/40_rep1"/>
</dbReference>
<dbReference type="PANTHER" id="PTHR43420">
    <property type="entry name" value="ACETYLTRANSFERASE"/>
    <property type="match status" value="1"/>
</dbReference>
<dbReference type="STRING" id="1216932.CM240_0339"/>